<comment type="caution">
    <text evidence="7">The sequence shown here is derived from an EMBL/GenBank/DDBJ whole genome shotgun (WGS) entry which is preliminary data.</text>
</comment>
<feature type="domain" description="Metallo-beta-lactamase" evidence="6">
    <location>
        <begin position="93"/>
        <end position="300"/>
    </location>
</feature>
<protein>
    <submittedName>
        <fullName evidence="7">Glyoxylase-like metal-dependent hydrolase (Beta-lactamase superfamily II)</fullName>
    </submittedName>
</protein>
<evidence type="ECO:0000259" key="6">
    <source>
        <dbReference type="SMART" id="SM00849"/>
    </source>
</evidence>
<evidence type="ECO:0000256" key="1">
    <source>
        <dbReference type="ARBA" id="ARBA00007749"/>
    </source>
</evidence>
<dbReference type="SUPFAM" id="SSF56281">
    <property type="entry name" value="Metallo-hydrolase/oxidoreductase"/>
    <property type="match status" value="1"/>
</dbReference>
<gene>
    <name evidence="7" type="ORF">HNP48_006068</name>
</gene>
<evidence type="ECO:0000313" key="7">
    <source>
        <dbReference type="EMBL" id="MBB6563348.1"/>
    </source>
</evidence>
<comment type="similarity">
    <text evidence="1">Belongs to the metallo-beta-lactamase superfamily.</text>
</comment>
<name>A0A7X0PK09_9BURK</name>
<feature type="chain" id="PRO_5030635548" evidence="5">
    <location>
        <begin position="25"/>
        <end position="329"/>
    </location>
</feature>
<keyword evidence="8" id="KW-1185">Reference proteome</keyword>
<dbReference type="CDD" id="cd07720">
    <property type="entry name" value="OPHC2-like_MBL-fold"/>
    <property type="match status" value="1"/>
</dbReference>
<keyword evidence="4" id="KW-0862">Zinc</keyword>
<dbReference type="InterPro" id="IPR001279">
    <property type="entry name" value="Metallo-B-lactamas"/>
</dbReference>
<accession>A0A7X0PK09</accession>
<dbReference type="Gene3D" id="3.60.15.10">
    <property type="entry name" value="Ribonuclease Z/Hydroxyacylglutathione hydrolase-like"/>
    <property type="match status" value="1"/>
</dbReference>
<dbReference type="EMBL" id="JACHLK010000018">
    <property type="protein sequence ID" value="MBB6563348.1"/>
    <property type="molecule type" value="Genomic_DNA"/>
</dbReference>
<dbReference type="GO" id="GO:0016787">
    <property type="term" value="F:hydrolase activity"/>
    <property type="evidence" value="ECO:0007669"/>
    <property type="project" value="UniProtKB-KW"/>
</dbReference>
<keyword evidence="5" id="KW-0732">Signal</keyword>
<dbReference type="InterPro" id="IPR006311">
    <property type="entry name" value="TAT_signal"/>
</dbReference>
<evidence type="ECO:0000256" key="2">
    <source>
        <dbReference type="ARBA" id="ARBA00022723"/>
    </source>
</evidence>
<dbReference type="Proteomes" id="UP000575083">
    <property type="component" value="Unassembled WGS sequence"/>
</dbReference>
<dbReference type="InterPro" id="IPR036866">
    <property type="entry name" value="RibonucZ/Hydroxyglut_hydro"/>
</dbReference>
<dbReference type="PANTHER" id="PTHR42978:SF6">
    <property type="entry name" value="QUORUM-QUENCHING LACTONASE YTNP-RELATED"/>
    <property type="match status" value="1"/>
</dbReference>
<dbReference type="RefSeq" id="WP_184864281.1">
    <property type="nucleotide sequence ID" value="NZ_JACHLK010000018.1"/>
</dbReference>
<evidence type="ECO:0000256" key="5">
    <source>
        <dbReference type="SAM" id="SignalP"/>
    </source>
</evidence>
<sequence>MTIRRSLISLAVAASLLGPVLAIAQAPAPAAPASTPPATQQAGYYRFSVGGVQVVALSDGTVPQDLHALLHMKPAQTDQLLARGFLANPVEASINAYLVYAGDRLALVDTGAGAFFGPGAGGKLVASLQAVGVEPAQINDVLITHIHTDHSGGLVDAQGERVFPNATIHVGKADVDFFLAPGNQQGVRGYDKAYFQQGTTALGPYVKSGQVRPFTGAVEVVPGIRSRPTPGHTPGHAFFVLQSRGEALEFIGDILHVQAVQMPRPDVTIAYDVVPSDARAQRLQQFARLAKERRLVAAAHLPYPGVGHLRDEGKGKYAFVPVDYRYRNY</sequence>
<dbReference type="GO" id="GO:0046872">
    <property type="term" value="F:metal ion binding"/>
    <property type="evidence" value="ECO:0007669"/>
    <property type="project" value="UniProtKB-KW"/>
</dbReference>
<evidence type="ECO:0000256" key="4">
    <source>
        <dbReference type="ARBA" id="ARBA00022833"/>
    </source>
</evidence>
<organism evidence="7 8">
    <name type="scientific">Acidovorax soli</name>
    <dbReference type="NCBI Taxonomy" id="592050"/>
    <lineage>
        <taxon>Bacteria</taxon>
        <taxon>Pseudomonadati</taxon>
        <taxon>Pseudomonadota</taxon>
        <taxon>Betaproteobacteria</taxon>
        <taxon>Burkholderiales</taxon>
        <taxon>Comamonadaceae</taxon>
        <taxon>Acidovorax</taxon>
    </lineage>
</organism>
<dbReference type="InterPro" id="IPR051013">
    <property type="entry name" value="MBL_superfamily_lactonases"/>
</dbReference>
<feature type="signal peptide" evidence="5">
    <location>
        <begin position="1"/>
        <end position="24"/>
    </location>
</feature>
<evidence type="ECO:0000256" key="3">
    <source>
        <dbReference type="ARBA" id="ARBA00022801"/>
    </source>
</evidence>
<reference evidence="7 8" key="1">
    <citation type="submission" date="2020-08" db="EMBL/GenBank/DDBJ databases">
        <title>Functional genomics of gut bacteria from endangered species of beetles.</title>
        <authorList>
            <person name="Carlos-Shanley C."/>
        </authorList>
    </citation>
    <scope>NUCLEOTIDE SEQUENCE [LARGE SCALE GENOMIC DNA]</scope>
    <source>
        <strain evidence="7 8">S00198</strain>
    </source>
</reference>
<dbReference type="PROSITE" id="PS51318">
    <property type="entry name" value="TAT"/>
    <property type="match status" value="1"/>
</dbReference>
<proteinExistence type="inferred from homology"/>
<dbReference type="Pfam" id="PF00753">
    <property type="entry name" value="Lactamase_B"/>
    <property type="match status" value="1"/>
</dbReference>
<evidence type="ECO:0000313" key="8">
    <source>
        <dbReference type="Proteomes" id="UP000575083"/>
    </source>
</evidence>
<keyword evidence="2" id="KW-0479">Metal-binding</keyword>
<keyword evidence="3 7" id="KW-0378">Hydrolase</keyword>
<dbReference type="SMART" id="SM00849">
    <property type="entry name" value="Lactamase_B"/>
    <property type="match status" value="1"/>
</dbReference>
<dbReference type="PANTHER" id="PTHR42978">
    <property type="entry name" value="QUORUM-QUENCHING LACTONASE YTNP-RELATED-RELATED"/>
    <property type="match status" value="1"/>
</dbReference>
<dbReference type="AlphaFoldDB" id="A0A7X0PK09"/>